<feature type="binding site" evidence="19">
    <location>
        <position position="413"/>
    </location>
    <ligand>
        <name>ATP</name>
        <dbReference type="ChEBI" id="CHEBI:30616"/>
    </ligand>
</feature>
<feature type="compositionally biased region" description="Polar residues" evidence="20">
    <location>
        <begin position="244"/>
        <end position="253"/>
    </location>
</feature>
<evidence type="ECO:0000256" key="3">
    <source>
        <dbReference type="ARBA" id="ARBA00012513"/>
    </source>
</evidence>
<evidence type="ECO:0000313" key="24">
    <source>
        <dbReference type="Proteomes" id="UP001064489"/>
    </source>
</evidence>
<feature type="binding site" evidence="19">
    <location>
        <position position="824"/>
    </location>
    <ligand>
        <name>ATP</name>
        <dbReference type="ChEBI" id="CHEBI:30616"/>
    </ligand>
</feature>
<feature type="transmembrane region" description="Helical" evidence="21">
    <location>
        <begin position="286"/>
        <end position="308"/>
    </location>
</feature>
<dbReference type="FunFam" id="3.30.200.20:FF:000212">
    <property type="entry name" value="Proline-rich receptor-like protein kinase PERK8"/>
    <property type="match status" value="1"/>
</dbReference>
<organism evidence="23 24">
    <name type="scientific">Acer negundo</name>
    <name type="common">Box elder</name>
    <dbReference type="NCBI Taxonomy" id="4023"/>
    <lineage>
        <taxon>Eukaryota</taxon>
        <taxon>Viridiplantae</taxon>
        <taxon>Streptophyta</taxon>
        <taxon>Embryophyta</taxon>
        <taxon>Tracheophyta</taxon>
        <taxon>Spermatophyta</taxon>
        <taxon>Magnoliopsida</taxon>
        <taxon>eudicotyledons</taxon>
        <taxon>Gunneridae</taxon>
        <taxon>Pentapetalae</taxon>
        <taxon>rosids</taxon>
        <taxon>malvids</taxon>
        <taxon>Sapindales</taxon>
        <taxon>Sapindaceae</taxon>
        <taxon>Hippocastanoideae</taxon>
        <taxon>Acereae</taxon>
        <taxon>Acer</taxon>
    </lineage>
</organism>
<dbReference type="Pfam" id="PF00069">
    <property type="entry name" value="Pkinase"/>
    <property type="match status" value="1"/>
</dbReference>
<name>A0AAD5NEQ5_ACENE</name>
<evidence type="ECO:0000256" key="19">
    <source>
        <dbReference type="PROSITE-ProRule" id="PRU10141"/>
    </source>
</evidence>
<dbReference type="InterPro" id="IPR011009">
    <property type="entry name" value="Kinase-like_dom_sf"/>
</dbReference>
<dbReference type="PROSITE" id="PS00107">
    <property type="entry name" value="PROTEIN_KINASE_ATP"/>
    <property type="match status" value="2"/>
</dbReference>
<evidence type="ECO:0000256" key="17">
    <source>
        <dbReference type="ARBA" id="ARBA00048679"/>
    </source>
</evidence>
<dbReference type="Gene3D" id="1.10.510.10">
    <property type="entry name" value="Transferase(Phosphotransferase) domain 1"/>
    <property type="match status" value="2"/>
</dbReference>
<evidence type="ECO:0000256" key="7">
    <source>
        <dbReference type="ARBA" id="ARBA00022679"/>
    </source>
</evidence>
<comment type="catalytic activity">
    <reaction evidence="17">
        <text>L-seryl-[protein] + ATP = O-phospho-L-seryl-[protein] + ADP + H(+)</text>
        <dbReference type="Rhea" id="RHEA:17989"/>
        <dbReference type="Rhea" id="RHEA-COMP:9863"/>
        <dbReference type="Rhea" id="RHEA-COMP:11604"/>
        <dbReference type="ChEBI" id="CHEBI:15378"/>
        <dbReference type="ChEBI" id="CHEBI:29999"/>
        <dbReference type="ChEBI" id="CHEBI:30616"/>
        <dbReference type="ChEBI" id="CHEBI:83421"/>
        <dbReference type="ChEBI" id="CHEBI:456216"/>
        <dbReference type="EC" id="2.7.11.1"/>
    </reaction>
</comment>
<keyword evidence="7" id="KW-0808">Transferase</keyword>
<evidence type="ECO:0000259" key="22">
    <source>
        <dbReference type="PROSITE" id="PS50011"/>
    </source>
</evidence>
<keyword evidence="11" id="KW-0418">Kinase</keyword>
<evidence type="ECO:0000256" key="1">
    <source>
        <dbReference type="ARBA" id="ARBA00004162"/>
    </source>
</evidence>
<keyword evidence="12 19" id="KW-0067">ATP-binding</keyword>
<dbReference type="InterPro" id="IPR011989">
    <property type="entry name" value="ARM-like"/>
</dbReference>
<evidence type="ECO:0000256" key="16">
    <source>
        <dbReference type="ARBA" id="ARBA00047899"/>
    </source>
</evidence>
<dbReference type="EC" id="2.7.11.1" evidence="3"/>
<dbReference type="CDD" id="cd14066">
    <property type="entry name" value="STKc_IRAK"/>
    <property type="match status" value="1"/>
</dbReference>
<feature type="transmembrane region" description="Helical" evidence="21">
    <location>
        <begin position="716"/>
        <end position="737"/>
    </location>
</feature>
<keyword evidence="8 21" id="KW-0812">Transmembrane</keyword>
<feature type="region of interest" description="Disordered" evidence="20">
    <location>
        <begin position="1"/>
        <end position="279"/>
    </location>
</feature>
<dbReference type="PROSITE" id="PS00108">
    <property type="entry name" value="PROTEIN_KINASE_ST"/>
    <property type="match status" value="2"/>
</dbReference>
<evidence type="ECO:0000256" key="11">
    <source>
        <dbReference type="ARBA" id="ARBA00022777"/>
    </source>
</evidence>
<comment type="catalytic activity">
    <reaction evidence="16">
        <text>L-threonyl-[protein] + ATP = O-phospho-L-threonyl-[protein] + ADP + H(+)</text>
        <dbReference type="Rhea" id="RHEA:46608"/>
        <dbReference type="Rhea" id="RHEA-COMP:11060"/>
        <dbReference type="Rhea" id="RHEA-COMP:11605"/>
        <dbReference type="ChEBI" id="CHEBI:15378"/>
        <dbReference type="ChEBI" id="CHEBI:30013"/>
        <dbReference type="ChEBI" id="CHEBI:30616"/>
        <dbReference type="ChEBI" id="CHEBI:61977"/>
        <dbReference type="ChEBI" id="CHEBI:456216"/>
        <dbReference type="EC" id="2.7.11.1"/>
    </reaction>
</comment>
<reference evidence="23" key="1">
    <citation type="journal article" date="2022" name="Plant J.">
        <title>Strategies of tolerance reflected in two North American maple genomes.</title>
        <authorList>
            <person name="McEvoy S.L."/>
            <person name="Sezen U.U."/>
            <person name="Trouern-Trend A."/>
            <person name="McMahon S.M."/>
            <person name="Schaberg P.G."/>
            <person name="Yang J."/>
            <person name="Wegrzyn J.L."/>
            <person name="Swenson N.G."/>
        </authorList>
    </citation>
    <scope>NUCLEOTIDE SEQUENCE</scope>
    <source>
        <strain evidence="23">91603</strain>
    </source>
</reference>
<dbReference type="Gene3D" id="3.30.200.20">
    <property type="entry name" value="Phosphorylase Kinase, domain 1"/>
    <property type="match status" value="1"/>
</dbReference>
<keyword evidence="13 21" id="KW-1133">Transmembrane helix</keyword>
<evidence type="ECO:0000256" key="6">
    <source>
        <dbReference type="ARBA" id="ARBA00022527"/>
    </source>
</evidence>
<feature type="compositionally biased region" description="Polar residues" evidence="20">
    <location>
        <begin position="261"/>
        <end position="277"/>
    </location>
</feature>
<dbReference type="FunFam" id="1.25.10.10:FF:000223">
    <property type="entry name" value="Serine/threonine-protein kinase TIO"/>
    <property type="match status" value="1"/>
</dbReference>
<dbReference type="PANTHER" id="PTHR22983">
    <property type="entry name" value="PROTEIN KINASE RELATED"/>
    <property type="match status" value="1"/>
</dbReference>
<dbReference type="InterPro" id="IPR016024">
    <property type="entry name" value="ARM-type_fold"/>
</dbReference>
<evidence type="ECO:0000256" key="21">
    <source>
        <dbReference type="SAM" id="Phobius"/>
    </source>
</evidence>
<evidence type="ECO:0000256" key="13">
    <source>
        <dbReference type="ARBA" id="ARBA00022989"/>
    </source>
</evidence>
<accession>A0AAD5NEQ5</accession>
<dbReference type="PROSITE" id="PS50011">
    <property type="entry name" value="PROTEIN_KINASE_DOM"/>
    <property type="match status" value="2"/>
</dbReference>
<keyword evidence="5" id="KW-0963">Cytoplasm</keyword>
<evidence type="ECO:0000256" key="8">
    <source>
        <dbReference type="ARBA" id="ARBA00022692"/>
    </source>
</evidence>
<evidence type="ECO:0000256" key="14">
    <source>
        <dbReference type="ARBA" id="ARBA00023136"/>
    </source>
</evidence>
<feature type="domain" description="Protein kinase" evidence="22">
    <location>
        <begin position="791"/>
        <end position="1041"/>
    </location>
</feature>
<dbReference type="InterPro" id="IPR008271">
    <property type="entry name" value="Ser/Thr_kinase_AS"/>
</dbReference>
<dbReference type="SMART" id="SM00185">
    <property type="entry name" value="ARM"/>
    <property type="match status" value="3"/>
</dbReference>
<dbReference type="FunFam" id="1.10.510.10:FF:000173">
    <property type="entry name" value="proline-rich receptor-like protein kinase PERK8"/>
    <property type="match status" value="1"/>
</dbReference>
<dbReference type="GO" id="GO:0005524">
    <property type="term" value="F:ATP binding"/>
    <property type="evidence" value="ECO:0007669"/>
    <property type="project" value="UniProtKB-UniRule"/>
</dbReference>
<keyword evidence="24" id="KW-1185">Reference proteome</keyword>
<protein>
    <recommendedName>
        <fullName evidence="3">non-specific serine/threonine protein kinase</fullName>
        <ecNumber evidence="3">2.7.11.1</ecNumber>
    </recommendedName>
    <alternativeName>
        <fullName evidence="18">Fused homolog</fullName>
    </alternativeName>
</protein>
<gene>
    <name evidence="23" type="ORF">LWI28_012714</name>
</gene>
<proteinExistence type="predicted"/>
<comment type="subcellular location">
    <subcellularLocation>
        <location evidence="1">Cell membrane</location>
        <topology evidence="1">Single-pass membrane protein</topology>
    </subcellularLocation>
    <subcellularLocation>
        <location evidence="2">Cytoplasm</location>
        <location evidence="2">Cytoskeleton</location>
    </subcellularLocation>
</comment>
<dbReference type="SMART" id="SM00220">
    <property type="entry name" value="S_TKc"/>
    <property type="match status" value="2"/>
</dbReference>
<evidence type="ECO:0000256" key="20">
    <source>
        <dbReference type="SAM" id="MobiDB-lite"/>
    </source>
</evidence>
<feature type="compositionally biased region" description="Low complexity" evidence="20">
    <location>
        <begin position="1"/>
        <end position="16"/>
    </location>
</feature>
<reference evidence="23" key="2">
    <citation type="submission" date="2023-02" db="EMBL/GenBank/DDBJ databases">
        <authorList>
            <person name="Swenson N.G."/>
            <person name="Wegrzyn J.L."/>
            <person name="Mcevoy S.L."/>
        </authorList>
    </citation>
    <scope>NUCLEOTIDE SEQUENCE</scope>
    <source>
        <strain evidence="23">91603</strain>
        <tissue evidence="23">Leaf</tissue>
    </source>
</reference>
<feature type="compositionally biased region" description="Pro residues" evidence="20">
    <location>
        <begin position="49"/>
        <end position="236"/>
    </location>
</feature>
<dbReference type="FunFam" id="3.30.200.20:FF:000042">
    <property type="entry name" value="Aurora kinase A"/>
    <property type="match status" value="1"/>
</dbReference>
<keyword evidence="4" id="KW-1003">Cell membrane</keyword>
<comment type="caution">
    <text evidence="23">The sequence shown here is derived from an EMBL/GenBank/DDBJ whole genome shotgun (WGS) entry which is preliminary data.</text>
</comment>
<dbReference type="Proteomes" id="UP001064489">
    <property type="component" value="Chromosome 11"/>
</dbReference>
<dbReference type="Gene3D" id="1.25.10.10">
    <property type="entry name" value="Leucine-rich Repeat Variant"/>
    <property type="match status" value="1"/>
</dbReference>
<dbReference type="InterPro" id="IPR017441">
    <property type="entry name" value="Protein_kinase_ATP_BS"/>
</dbReference>
<dbReference type="Pfam" id="PF07714">
    <property type="entry name" value="PK_Tyr_Ser-Thr"/>
    <property type="match status" value="1"/>
</dbReference>
<keyword evidence="9" id="KW-0677">Repeat</keyword>
<evidence type="ECO:0000256" key="5">
    <source>
        <dbReference type="ARBA" id="ARBA00022490"/>
    </source>
</evidence>
<keyword evidence="14 21" id="KW-0472">Membrane</keyword>
<evidence type="ECO:0000256" key="2">
    <source>
        <dbReference type="ARBA" id="ARBA00004245"/>
    </source>
</evidence>
<dbReference type="CDD" id="cd14002">
    <property type="entry name" value="STKc_STK36"/>
    <property type="match status" value="1"/>
</dbReference>
<evidence type="ECO:0000256" key="10">
    <source>
        <dbReference type="ARBA" id="ARBA00022741"/>
    </source>
</evidence>
<evidence type="ECO:0000256" key="15">
    <source>
        <dbReference type="ARBA" id="ARBA00023212"/>
    </source>
</evidence>
<evidence type="ECO:0000256" key="4">
    <source>
        <dbReference type="ARBA" id="ARBA00022475"/>
    </source>
</evidence>
<keyword evidence="10 19" id="KW-0547">Nucleotide-binding</keyword>
<sequence length="2123" mass="229695">MTSVLPPSNSLPSVIPATSNDISPPSPPPNSSTTTSPPPISQPNQATDSPPPSTPTTSTPPPQSPPPAVPTAPPPSQSSAPPPSPPTAPPPSPPTSPPPSPPVVTSPPPSPPVVTSPPPQNPPPSPPLVVSPPPPPPEAAPSPPSPMPPPPQVSPPPPVDVPTPPSSNSPPPPVSDPPKSAPPPPPSDTPSPPTSHSAPPPVKSSPPPLSTLSPPPPLDPTSSSPPPPPAVSPSAPPSNSSTVGNPNTSTLRSIPTEKPTAKSTNGTTVSANTSSMDSGGLNTGSAVAIGIVVAFVVLSLLAMTVWFAQKRKKKRAGQDICYSMPSPFASSQNSDSVFLRPQSPAPLFGSGSNSGIIYSPSESGGVSNSRSWFTYEELVHATNGFSAQNMLGEGGFGCVYKGVLTDGRDIAVKQLKIGGSQGEREFRAEVEIISRVHHRHLVSLVGYCISEHQRLLVYDYVPNNTLHYHLHEEGRPVMDWSLRVKVAAGAARGIAYLHEDCHPRIIHRDIKSSNILLDNNFEAQVADFGLAKIALELDCNTHVSTRVMGTFGYMAPEYATSGKLTEKSDVYSFGVVLLELITGRKPVDASQPLGDESLVEWARPLLTEALEHEDFEALVDQRLEKKYVDSEMFRMIEAAAACVRHSGAKRPRMSQVVRALDSLDESSDLTNGIKPGQSGIFNSAQHSAQIRMFQRMAFGSQEYSSDFFNQNIEHRFLFSADWCWVLSVWIGSAGWIFGKFSVADFGLEVVAGWLRWFWGSVDLWGVWGSLPFTAGGLRSGESLSWFGGENYHVIELVGEGSFGKVYKGRRKYTGQTVAMKFIMKHGKSDKDIQNLRQEIEILRKLKHENIIEMLDSFESPQEFCVVTEFAQGELFEILEDDKCLPEEQVQAIAKQLVRALHYLHSNRIIHRDMKPQNILIGAGSIVKLCDFGFARAMSTNTVVLRSIKGTPLYMAPELVREQPYNHTADLWSLGVILYELFVGQPPFYTNSVYALIRHIVKDPVKYPDDMSPNFKSFLKGLLNKVPQNRLTWPALLEHPFVRETSDEVEARELRVTTDAARGCDAAWKGEGNHVQMANGKSNSPAACEKNTLPSLHNDAEMNCSIRPQVSSSPHEEFPGFASPGDIKPSGSQALNRLENNSRTVKGAQAIGQDNEALKLILLPLKKWSIGVQNTCRDEDFLNSNQSLRILSNLVVAGATCSSGLVDEILSELLDFTVTILSLKSSELIDLISKSFSIIKMLVDNKGSGIASSYFTHWVAVAEIFSQVVSCNEDSSGRVLYESAACITIMLSRVAQDLKASFSTPGSEVVSTPVVNETLNRILDHAKTSGLVDHLCLCLATSGSSLNSGSSNMLRAACETCKAIWALIDALEIDFTKSKPCLFPLNALRNHSLLRLDMRDHERGSLVGIESARIVDAVTRAFLRSKAVQLAINHCLHQRLEETLCAAIQLLLRCCLRSGIVPSVLCGLPSSLPVATVVSGGADGTIVSEIFSILSWCASSLNKDTQTGVTSNLKCNALVLHSCLLLATVSQCLKSTLRNSALFMLTTSPKKQHSRLSVLAHHFSSDDGIKTSFRPHSASAMLALASILSLESGSSVESSISEIAMPLIPRTATLCDHLKITPGYADEVDPNNPNGILSYWHGLRDGCVGLLESRLRWGGPLAVQQMIASGIPLLLIDLLANGHCRENYSTTDHVGLSPTGVVSTISSICHCLPGGALTFRQILVNNDYMMLILNLLSDIHLKLVKCWGGPGGGKDGVRDNINAVIDLLAFPFVAVQNAPGLPSTSASVNSGFILNMDSPGGRVCVEDKDMAKAIEEDMGKYVKILLEVGVPGVILRCLEHMELKDLGRPVAFLAKMVGHRPLAVQLVGKGLLEANRIRRLLDCSSPREVTLDVLMIVSDLARMDKGFYEYINGASMLEFFKDFLTHEDPNLRAKACSALGNMCRHNSYFYDLLAKHHIIGLLIDRCADPDRRTRKFACFAIGNAAYHNDLLYEELRRSIPQLAKVLVSAEEDKTKANAAGALSNLVRNSNKLCEDIVSKGAMQALIKLVADCSVLALNPSKKDSVNESPLKIALFSLAKMCAHPPCRQFLRSSELFQVIGRLRQSPESTIANYASVIINKVTDA</sequence>
<dbReference type="GO" id="GO:0004674">
    <property type="term" value="F:protein serine/threonine kinase activity"/>
    <property type="evidence" value="ECO:0007669"/>
    <property type="project" value="UniProtKB-KW"/>
</dbReference>
<feature type="domain" description="Protein kinase" evidence="22">
    <location>
        <begin position="385"/>
        <end position="663"/>
    </location>
</feature>
<evidence type="ECO:0000256" key="9">
    <source>
        <dbReference type="ARBA" id="ARBA00022737"/>
    </source>
</evidence>
<dbReference type="InterPro" id="IPR000225">
    <property type="entry name" value="Armadillo"/>
</dbReference>
<dbReference type="InterPro" id="IPR000719">
    <property type="entry name" value="Prot_kinase_dom"/>
</dbReference>
<feature type="compositionally biased region" description="Pro residues" evidence="20">
    <location>
        <begin position="24"/>
        <end position="41"/>
    </location>
</feature>
<evidence type="ECO:0000256" key="18">
    <source>
        <dbReference type="ARBA" id="ARBA00075375"/>
    </source>
</evidence>
<evidence type="ECO:0000313" key="23">
    <source>
        <dbReference type="EMBL" id="KAI9153528.1"/>
    </source>
</evidence>
<dbReference type="EMBL" id="JAJSOW010000108">
    <property type="protein sequence ID" value="KAI9153528.1"/>
    <property type="molecule type" value="Genomic_DNA"/>
</dbReference>
<dbReference type="InterPro" id="IPR001245">
    <property type="entry name" value="Ser-Thr/Tyr_kinase_cat_dom"/>
</dbReference>
<dbReference type="FunFam" id="1.10.510.10:FF:000292">
    <property type="entry name" value="Serine/threonine-protein kinase 36"/>
    <property type="match status" value="1"/>
</dbReference>
<keyword evidence="15" id="KW-0206">Cytoskeleton</keyword>
<evidence type="ECO:0000256" key="12">
    <source>
        <dbReference type="ARBA" id="ARBA00022840"/>
    </source>
</evidence>
<dbReference type="GO" id="GO:0005737">
    <property type="term" value="C:cytoplasm"/>
    <property type="evidence" value="ECO:0007669"/>
    <property type="project" value="UniProtKB-ARBA"/>
</dbReference>
<dbReference type="GO" id="GO:0005856">
    <property type="term" value="C:cytoskeleton"/>
    <property type="evidence" value="ECO:0007669"/>
    <property type="project" value="UniProtKB-SubCell"/>
</dbReference>
<dbReference type="PANTHER" id="PTHR22983:SF6">
    <property type="entry name" value="SERINE_THREONINE-PROTEIN KINASE 36"/>
    <property type="match status" value="1"/>
</dbReference>
<dbReference type="SUPFAM" id="SSF56112">
    <property type="entry name" value="Protein kinase-like (PK-like)"/>
    <property type="match status" value="2"/>
</dbReference>
<keyword evidence="6" id="KW-0723">Serine/threonine-protein kinase</keyword>
<dbReference type="PRINTS" id="PR01217">
    <property type="entry name" value="PRICHEXTENSN"/>
</dbReference>
<dbReference type="GO" id="GO:0005886">
    <property type="term" value="C:plasma membrane"/>
    <property type="evidence" value="ECO:0007669"/>
    <property type="project" value="UniProtKB-SubCell"/>
</dbReference>
<dbReference type="SUPFAM" id="SSF48371">
    <property type="entry name" value="ARM repeat"/>
    <property type="match status" value="2"/>
</dbReference>